<dbReference type="InterPro" id="IPR053197">
    <property type="entry name" value="F-box_SCFL_complex_component"/>
</dbReference>
<dbReference type="Pfam" id="PF24758">
    <property type="entry name" value="LRR_At5g56370"/>
    <property type="match status" value="1"/>
</dbReference>
<dbReference type="AlphaFoldDB" id="A0AAD5Z4G6"/>
<feature type="domain" description="F-box" evidence="1">
    <location>
        <begin position="8"/>
        <end position="58"/>
    </location>
</feature>
<dbReference type="CDD" id="cd22160">
    <property type="entry name" value="F-box_AtFBL13-like"/>
    <property type="match status" value="1"/>
</dbReference>
<dbReference type="InterPro" id="IPR036047">
    <property type="entry name" value="F-box-like_dom_sf"/>
</dbReference>
<sequence length="296" mass="33434">MRQKTEHVDRLSKLPDSILTHILSFLPTRKAIQTSLLAKRYRNLWASVPVLDFHFHDSHPLDEYAEKRSCECEEKFVKFVDGVFEHREPLTLDALKLVLIDDNSDFAPATTWLDSAAMLKPKFLSAKILTEACTCCFEIPESVFTSESLQKLVLKLSFDSISPRYVNLPNLKMLSLSTVSIEDGAMEKLSSGLPLLEEMVLCNCILNSCSIYSSTMKRLVLDNCHSDITSPPDILISIPSLAFLKIHNCTVRKLKFKKLESLVKAQIHCTEFSNEEPLFLTGLLNVTSLKLVIPMV</sequence>
<dbReference type="PANTHER" id="PTHR34223:SF51">
    <property type="entry name" value="OS06G0556300 PROTEIN"/>
    <property type="match status" value="1"/>
</dbReference>
<gene>
    <name evidence="2" type="ORF">LUZ61_015877</name>
</gene>
<keyword evidence="3" id="KW-1185">Reference proteome</keyword>
<evidence type="ECO:0000259" key="1">
    <source>
        <dbReference type="PROSITE" id="PS50181"/>
    </source>
</evidence>
<dbReference type="PANTHER" id="PTHR34223">
    <property type="entry name" value="OS11G0201299 PROTEIN"/>
    <property type="match status" value="1"/>
</dbReference>
<dbReference type="InterPro" id="IPR053781">
    <property type="entry name" value="F-box_AtFBL13-like"/>
</dbReference>
<accession>A0AAD5Z4G6</accession>
<evidence type="ECO:0000313" key="2">
    <source>
        <dbReference type="EMBL" id="KAJ3686713.1"/>
    </source>
</evidence>
<dbReference type="InterPro" id="IPR001810">
    <property type="entry name" value="F-box_dom"/>
</dbReference>
<dbReference type="SUPFAM" id="SSF52058">
    <property type="entry name" value="L domain-like"/>
    <property type="match status" value="1"/>
</dbReference>
<dbReference type="InterPro" id="IPR032675">
    <property type="entry name" value="LRR_dom_sf"/>
</dbReference>
<dbReference type="Pfam" id="PF00646">
    <property type="entry name" value="F-box"/>
    <property type="match status" value="1"/>
</dbReference>
<reference evidence="2 3" key="1">
    <citation type="journal article" date="2022" name="Cell">
        <title>Repeat-based holocentromeres influence genome architecture and karyotype evolution.</title>
        <authorList>
            <person name="Hofstatter P.G."/>
            <person name="Thangavel G."/>
            <person name="Lux T."/>
            <person name="Neumann P."/>
            <person name="Vondrak T."/>
            <person name="Novak P."/>
            <person name="Zhang M."/>
            <person name="Costa L."/>
            <person name="Castellani M."/>
            <person name="Scott A."/>
            <person name="Toegelov H."/>
            <person name="Fuchs J."/>
            <person name="Mata-Sucre Y."/>
            <person name="Dias Y."/>
            <person name="Vanzela A.L.L."/>
            <person name="Huettel B."/>
            <person name="Almeida C.C.S."/>
            <person name="Simkova H."/>
            <person name="Souza G."/>
            <person name="Pedrosa-Harand A."/>
            <person name="Macas J."/>
            <person name="Mayer K.F.X."/>
            <person name="Houben A."/>
            <person name="Marques A."/>
        </authorList>
    </citation>
    <scope>NUCLEOTIDE SEQUENCE [LARGE SCALE GENOMIC DNA]</scope>
    <source>
        <strain evidence="2">RhyTen1mFocal</strain>
    </source>
</reference>
<dbReference type="Gene3D" id="3.80.10.10">
    <property type="entry name" value="Ribonuclease Inhibitor"/>
    <property type="match status" value="1"/>
</dbReference>
<dbReference type="PROSITE" id="PS50181">
    <property type="entry name" value="FBOX"/>
    <property type="match status" value="1"/>
</dbReference>
<dbReference type="SUPFAM" id="SSF81383">
    <property type="entry name" value="F-box domain"/>
    <property type="match status" value="1"/>
</dbReference>
<name>A0AAD5Z4G6_9POAL</name>
<organism evidence="2 3">
    <name type="scientific">Rhynchospora tenuis</name>
    <dbReference type="NCBI Taxonomy" id="198213"/>
    <lineage>
        <taxon>Eukaryota</taxon>
        <taxon>Viridiplantae</taxon>
        <taxon>Streptophyta</taxon>
        <taxon>Embryophyta</taxon>
        <taxon>Tracheophyta</taxon>
        <taxon>Spermatophyta</taxon>
        <taxon>Magnoliopsida</taxon>
        <taxon>Liliopsida</taxon>
        <taxon>Poales</taxon>
        <taxon>Cyperaceae</taxon>
        <taxon>Cyperoideae</taxon>
        <taxon>Rhynchosporeae</taxon>
        <taxon>Rhynchospora</taxon>
    </lineage>
</organism>
<evidence type="ECO:0000313" key="3">
    <source>
        <dbReference type="Proteomes" id="UP001210211"/>
    </source>
</evidence>
<dbReference type="Proteomes" id="UP001210211">
    <property type="component" value="Unassembled WGS sequence"/>
</dbReference>
<dbReference type="EMBL" id="JAMRDG010000002">
    <property type="protein sequence ID" value="KAJ3686713.1"/>
    <property type="molecule type" value="Genomic_DNA"/>
</dbReference>
<proteinExistence type="predicted"/>
<comment type="caution">
    <text evidence="2">The sequence shown here is derived from an EMBL/GenBank/DDBJ whole genome shotgun (WGS) entry which is preliminary data.</text>
</comment>
<dbReference type="InterPro" id="IPR055411">
    <property type="entry name" value="LRR_FXL15/At3g58940/PEG3-like"/>
</dbReference>
<protein>
    <recommendedName>
        <fullName evidence="1">F-box domain-containing protein</fullName>
    </recommendedName>
</protein>
<dbReference type="Gene3D" id="1.20.1280.50">
    <property type="match status" value="1"/>
</dbReference>